<gene>
    <name evidence="4" type="ORF">CUNI_LOCUS17193</name>
</gene>
<proteinExistence type="predicted"/>
<feature type="chain" id="PRO_5035758549" description="H-type lectin domain-containing protein" evidence="2">
    <location>
        <begin position="23"/>
        <end position="300"/>
    </location>
</feature>
<dbReference type="OrthoDB" id="6088575at2759"/>
<reference evidence="4" key="1">
    <citation type="submission" date="2021-04" db="EMBL/GenBank/DDBJ databases">
        <authorList>
            <consortium name="Molecular Ecology Group"/>
        </authorList>
    </citation>
    <scope>NUCLEOTIDE SEQUENCE</scope>
</reference>
<organism evidence="4 5">
    <name type="scientific">Candidula unifasciata</name>
    <dbReference type="NCBI Taxonomy" id="100452"/>
    <lineage>
        <taxon>Eukaryota</taxon>
        <taxon>Metazoa</taxon>
        <taxon>Spiralia</taxon>
        <taxon>Lophotrochozoa</taxon>
        <taxon>Mollusca</taxon>
        <taxon>Gastropoda</taxon>
        <taxon>Heterobranchia</taxon>
        <taxon>Euthyneura</taxon>
        <taxon>Panpulmonata</taxon>
        <taxon>Eupulmonata</taxon>
        <taxon>Stylommatophora</taxon>
        <taxon>Helicina</taxon>
        <taxon>Helicoidea</taxon>
        <taxon>Geomitridae</taxon>
        <taxon>Candidula</taxon>
    </lineage>
</organism>
<dbReference type="SUPFAM" id="SSF141086">
    <property type="entry name" value="Agglutinin HPA-like"/>
    <property type="match status" value="1"/>
</dbReference>
<name>A0A8S3ZVK9_9EUPU</name>
<evidence type="ECO:0000313" key="4">
    <source>
        <dbReference type="EMBL" id="CAG5131635.1"/>
    </source>
</evidence>
<dbReference type="InterPro" id="IPR019019">
    <property type="entry name" value="H-type_lectin_domain"/>
</dbReference>
<evidence type="ECO:0000259" key="3">
    <source>
        <dbReference type="Pfam" id="PF09458"/>
    </source>
</evidence>
<sequence length="300" mass="33140">MIGRVFSCLLLVAVSAMPLCQGARIVISANPTTISSGVTPSFTVRCALEKDRDTTETVSRVSTIIIRKVEGPLQRDVARITYGQPPVTGSWALGATVTGEFPDGYGFLQATWSSPGHLQAGGYNCEIVAVEKDGTNIKFKSNIQVGSTGQSVDDLAKQIAQCKDETEALRNTVNDVRTNSAQYQSQIDTLTRSVQDLKTNIAQVRLPHYEQGSVVCRNSDSWGEIMKLRESVKEVRFTTPYDKIPQLDFSVIKLDVLTTKNVRYQISIKDLTTTGFKIVCGTWFDTVIYDLEVRWNSNLV</sequence>
<dbReference type="EMBL" id="CAJHNH020004779">
    <property type="protein sequence ID" value="CAG5131635.1"/>
    <property type="molecule type" value="Genomic_DNA"/>
</dbReference>
<keyword evidence="5" id="KW-1185">Reference proteome</keyword>
<feature type="domain" description="H-type lectin" evidence="3">
    <location>
        <begin position="233"/>
        <end position="295"/>
    </location>
</feature>
<feature type="signal peptide" evidence="2">
    <location>
        <begin position="1"/>
        <end position="22"/>
    </location>
</feature>
<evidence type="ECO:0000313" key="5">
    <source>
        <dbReference type="Proteomes" id="UP000678393"/>
    </source>
</evidence>
<dbReference type="Pfam" id="PF09458">
    <property type="entry name" value="H_lectin"/>
    <property type="match status" value="1"/>
</dbReference>
<accession>A0A8S3ZVK9</accession>
<keyword evidence="2" id="KW-0732">Signal</keyword>
<evidence type="ECO:0000256" key="1">
    <source>
        <dbReference type="SAM" id="Coils"/>
    </source>
</evidence>
<dbReference type="GO" id="GO:0030246">
    <property type="term" value="F:carbohydrate binding"/>
    <property type="evidence" value="ECO:0007669"/>
    <property type="project" value="InterPro"/>
</dbReference>
<feature type="coiled-coil region" evidence="1">
    <location>
        <begin position="152"/>
        <end position="200"/>
    </location>
</feature>
<dbReference type="AlphaFoldDB" id="A0A8S3ZVK9"/>
<dbReference type="InterPro" id="IPR037221">
    <property type="entry name" value="H-type_lectin_dom_sf"/>
</dbReference>
<protein>
    <recommendedName>
        <fullName evidence="3">H-type lectin domain-containing protein</fullName>
    </recommendedName>
</protein>
<dbReference type="Gene3D" id="2.60.40.2080">
    <property type="match status" value="1"/>
</dbReference>
<evidence type="ECO:0000256" key="2">
    <source>
        <dbReference type="SAM" id="SignalP"/>
    </source>
</evidence>
<dbReference type="Gene3D" id="1.20.5.340">
    <property type="match status" value="1"/>
</dbReference>
<dbReference type="Proteomes" id="UP000678393">
    <property type="component" value="Unassembled WGS sequence"/>
</dbReference>
<dbReference type="GO" id="GO:0007155">
    <property type="term" value="P:cell adhesion"/>
    <property type="evidence" value="ECO:0007669"/>
    <property type="project" value="InterPro"/>
</dbReference>
<comment type="caution">
    <text evidence="4">The sequence shown here is derived from an EMBL/GenBank/DDBJ whole genome shotgun (WGS) entry which is preliminary data.</text>
</comment>
<keyword evidence="1" id="KW-0175">Coiled coil</keyword>